<name>A0ABX5VV21_9PROT</name>
<dbReference type="GO" id="GO:0004635">
    <property type="term" value="F:phosphoribosyl-AMP cyclohydrolase activity"/>
    <property type="evidence" value="ECO:0007669"/>
    <property type="project" value="UniProtKB-EC"/>
</dbReference>
<evidence type="ECO:0000256" key="3">
    <source>
        <dbReference type="ARBA" id="ARBA00022490"/>
    </source>
</evidence>
<dbReference type="Proteomes" id="UP000312702">
    <property type="component" value="Chromosome"/>
</dbReference>
<dbReference type="SUPFAM" id="SSF141734">
    <property type="entry name" value="HisI-like"/>
    <property type="match status" value="1"/>
</dbReference>
<feature type="binding site" evidence="7">
    <location>
        <position position="80"/>
    </location>
    <ligand>
        <name>Mg(2+)</name>
        <dbReference type="ChEBI" id="CHEBI:18420"/>
    </ligand>
</feature>
<dbReference type="InterPro" id="IPR026660">
    <property type="entry name" value="PRA-CH"/>
</dbReference>
<keyword evidence="6 7" id="KW-0368">Histidine biosynthesis</keyword>
<dbReference type="InterPro" id="IPR002496">
    <property type="entry name" value="PRib_AMP_CycHydrolase_dom"/>
</dbReference>
<comment type="subunit">
    <text evidence="7">Homodimer.</text>
</comment>
<dbReference type="Pfam" id="PF01502">
    <property type="entry name" value="PRA-CH"/>
    <property type="match status" value="1"/>
</dbReference>
<evidence type="ECO:0000256" key="7">
    <source>
        <dbReference type="HAMAP-Rule" id="MF_01021"/>
    </source>
</evidence>
<feature type="binding site" evidence="7">
    <location>
        <position position="77"/>
    </location>
    <ligand>
        <name>Zn(2+)</name>
        <dbReference type="ChEBI" id="CHEBI:29105"/>
        <note>ligand shared between dimeric partners</note>
    </ligand>
</feature>
<keyword evidence="5 7" id="KW-0378">Hydrolase</keyword>
<evidence type="ECO:0000313" key="9">
    <source>
        <dbReference type="EMBL" id="QDC60759.1"/>
    </source>
</evidence>
<feature type="binding site" evidence="7">
    <location>
        <position position="78"/>
    </location>
    <ligand>
        <name>Mg(2+)</name>
        <dbReference type="ChEBI" id="CHEBI:18420"/>
    </ligand>
</feature>
<comment type="function">
    <text evidence="7">Catalyzes the hydrolysis of the adenine ring of phosphoribosyl-AMP.</text>
</comment>
<evidence type="ECO:0000256" key="2">
    <source>
        <dbReference type="ARBA" id="ARBA00005169"/>
    </source>
</evidence>
<keyword evidence="7" id="KW-0479">Metal-binding</keyword>
<dbReference type="RefSeq" id="WP_139884186.1">
    <property type="nucleotide sequence ID" value="NZ_CP040973.1"/>
</dbReference>
<feature type="binding site" evidence="7">
    <location>
        <position position="94"/>
    </location>
    <ligand>
        <name>Zn(2+)</name>
        <dbReference type="ChEBI" id="CHEBI:29105"/>
        <note>ligand shared between dimeric partners</note>
    </ligand>
</feature>
<keyword evidence="4 7" id="KW-0028">Amino-acid biosynthesis</keyword>
<keyword evidence="10" id="KW-1185">Reference proteome</keyword>
<comment type="cofactor">
    <cofactor evidence="7">
        <name>Mg(2+)</name>
        <dbReference type="ChEBI" id="CHEBI:18420"/>
    </cofactor>
    <text evidence="7">Binds 1 Mg(2+) ion per subunit.</text>
</comment>
<dbReference type="PANTHER" id="PTHR42945">
    <property type="entry name" value="HISTIDINE BIOSYNTHESIS BIFUNCTIONAL PROTEIN"/>
    <property type="match status" value="1"/>
</dbReference>
<keyword evidence="7" id="KW-0460">Magnesium</keyword>
<comment type="pathway">
    <text evidence="2 7">Amino-acid biosynthesis; L-histidine biosynthesis; L-histidine from 5-phospho-alpha-D-ribose 1-diphosphate: step 3/9.</text>
</comment>
<keyword evidence="7" id="KW-0862">Zinc</keyword>
<dbReference type="PANTHER" id="PTHR42945:SF1">
    <property type="entry name" value="HISTIDINE BIOSYNTHESIS BIFUNCTIONAL PROTEIN HIS7"/>
    <property type="match status" value="1"/>
</dbReference>
<dbReference type="Gene3D" id="3.10.20.810">
    <property type="entry name" value="Phosphoribosyl-AMP cyclohydrolase"/>
    <property type="match status" value="1"/>
</dbReference>
<comment type="similarity">
    <text evidence="7">Belongs to the PRA-CH family.</text>
</comment>
<evidence type="ECO:0000256" key="1">
    <source>
        <dbReference type="ARBA" id="ARBA00000024"/>
    </source>
</evidence>
<dbReference type="NCBIfam" id="NF000768">
    <property type="entry name" value="PRK00051.1"/>
    <property type="match status" value="1"/>
</dbReference>
<feature type="binding site" evidence="7">
    <location>
        <position position="101"/>
    </location>
    <ligand>
        <name>Zn(2+)</name>
        <dbReference type="ChEBI" id="CHEBI:29105"/>
        <note>ligand shared between dimeric partners</note>
    </ligand>
</feature>
<feature type="binding site" evidence="7">
    <location>
        <position position="76"/>
    </location>
    <ligand>
        <name>Mg(2+)</name>
        <dbReference type="ChEBI" id="CHEBI:18420"/>
    </ligand>
</feature>
<dbReference type="EC" id="3.5.4.19" evidence="7"/>
<sequence>MSWIHSIKWDSDGLVPVIAQDYKTNKVLMFAWMNEEALELTQKNKKAFYWSRSRKKIWEKGEESGHTQNVREIRLDCDGDVILIKIEQVENIACHTGRETCFYQKLDVKGIWVTDHVVIKEPKDIYKK</sequence>
<evidence type="ECO:0000259" key="8">
    <source>
        <dbReference type="Pfam" id="PF01502"/>
    </source>
</evidence>
<evidence type="ECO:0000256" key="4">
    <source>
        <dbReference type="ARBA" id="ARBA00022605"/>
    </source>
</evidence>
<evidence type="ECO:0000256" key="6">
    <source>
        <dbReference type="ARBA" id="ARBA00023102"/>
    </source>
</evidence>
<comment type="catalytic activity">
    <reaction evidence="1 7">
        <text>1-(5-phospho-beta-D-ribosyl)-5'-AMP + H2O = 1-(5-phospho-beta-D-ribosyl)-5-[(5-phospho-beta-D-ribosylamino)methylideneamino]imidazole-4-carboxamide</text>
        <dbReference type="Rhea" id="RHEA:20049"/>
        <dbReference type="ChEBI" id="CHEBI:15377"/>
        <dbReference type="ChEBI" id="CHEBI:58435"/>
        <dbReference type="ChEBI" id="CHEBI:59457"/>
        <dbReference type="EC" id="3.5.4.19"/>
    </reaction>
</comment>
<evidence type="ECO:0000313" key="10">
    <source>
        <dbReference type="Proteomes" id="UP000312702"/>
    </source>
</evidence>
<gene>
    <name evidence="7 9" type="primary">hisI</name>
    <name evidence="9" type="ORF">FIT74_00915</name>
</gene>
<comment type="cofactor">
    <cofactor evidence="7">
        <name>Zn(2+)</name>
        <dbReference type="ChEBI" id="CHEBI:29105"/>
    </cofactor>
    <text evidence="7">Binds 1 zinc ion per subunit.</text>
</comment>
<reference evidence="9 10" key="1">
    <citation type="journal article" date="2019" name="ISME J.">
        <title>Evolution in action: habitat transition from sediment to the pelagial leads to genome streamlining in Methylophilaceae.</title>
        <authorList>
            <person name="Salcher M."/>
            <person name="Schaefle D."/>
            <person name="Kaspar M."/>
            <person name="Neuenschwander S.M."/>
            <person name="Ghai R."/>
        </authorList>
    </citation>
    <scope>NUCLEOTIDE SEQUENCE [LARGE SCALE GENOMIC DNA]</scope>
    <source>
        <strain evidence="9 10">MMS-VI-25</strain>
    </source>
</reference>
<organism evidence="9 10">
    <name type="scientific">Candidatus Methylopumilus universalis</name>
    <dbReference type="NCBI Taxonomy" id="2588536"/>
    <lineage>
        <taxon>Bacteria</taxon>
        <taxon>Pseudomonadati</taxon>
        <taxon>Pseudomonadota</taxon>
        <taxon>Betaproteobacteria</taxon>
        <taxon>Nitrosomonadales</taxon>
        <taxon>Methylophilaceae</taxon>
        <taxon>Candidatus Methylopumilus</taxon>
    </lineage>
</organism>
<dbReference type="HAMAP" id="MF_01021">
    <property type="entry name" value="HisI"/>
    <property type="match status" value="1"/>
</dbReference>
<keyword evidence="3 7" id="KW-0963">Cytoplasm</keyword>
<proteinExistence type="inferred from homology"/>
<protein>
    <recommendedName>
        <fullName evidence="7">Phosphoribosyl-AMP cyclohydrolase</fullName>
        <shortName evidence="7">PRA-CH</shortName>
        <ecNumber evidence="7">3.5.4.19</ecNumber>
    </recommendedName>
</protein>
<comment type="subcellular location">
    <subcellularLocation>
        <location evidence="7">Cytoplasm</location>
    </subcellularLocation>
</comment>
<feature type="domain" description="Phosphoribosyl-AMP cyclohydrolase" evidence="8">
    <location>
        <begin position="29"/>
        <end position="103"/>
    </location>
</feature>
<dbReference type="EMBL" id="CP040973">
    <property type="protein sequence ID" value="QDC60759.1"/>
    <property type="molecule type" value="Genomic_DNA"/>
</dbReference>
<accession>A0ABX5VV21</accession>
<evidence type="ECO:0000256" key="5">
    <source>
        <dbReference type="ARBA" id="ARBA00022801"/>
    </source>
</evidence>
<dbReference type="InterPro" id="IPR038019">
    <property type="entry name" value="PRib_AMP_CycHydrolase_sf"/>
</dbReference>